<proteinExistence type="predicted"/>
<comment type="caution">
    <text evidence="3">The sequence shown here is derived from an EMBL/GenBank/DDBJ whole genome shotgun (WGS) entry which is preliminary data.</text>
</comment>
<dbReference type="Proteomes" id="UP001248819">
    <property type="component" value="Unassembled WGS sequence"/>
</dbReference>
<evidence type="ECO:0000313" key="4">
    <source>
        <dbReference type="Proteomes" id="UP001248819"/>
    </source>
</evidence>
<keyword evidence="4" id="KW-1185">Reference proteome</keyword>
<dbReference type="EMBL" id="JAVRHP010000005">
    <property type="protein sequence ID" value="MDT0648894.1"/>
    <property type="molecule type" value="Genomic_DNA"/>
</dbReference>
<feature type="region of interest" description="Disordered" evidence="1">
    <location>
        <begin position="1"/>
        <end position="46"/>
    </location>
</feature>
<dbReference type="RefSeq" id="WP_311483072.1">
    <property type="nucleotide sequence ID" value="NZ_JAVRHP010000005.1"/>
</dbReference>
<feature type="compositionally biased region" description="Basic residues" evidence="1">
    <location>
        <begin position="33"/>
        <end position="46"/>
    </location>
</feature>
<evidence type="ECO:0000256" key="1">
    <source>
        <dbReference type="SAM" id="MobiDB-lite"/>
    </source>
</evidence>
<accession>A0ABU3CRB4</accession>
<feature type="transmembrane region" description="Helical" evidence="2">
    <location>
        <begin position="60"/>
        <end position="81"/>
    </location>
</feature>
<protein>
    <submittedName>
        <fullName evidence="3">Uncharacterized protein</fullName>
    </submittedName>
</protein>
<keyword evidence="2" id="KW-1133">Transmembrane helix</keyword>
<feature type="compositionally biased region" description="Basic and acidic residues" evidence="1">
    <location>
        <begin position="1"/>
        <end position="29"/>
    </location>
</feature>
<keyword evidence="2" id="KW-0812">Transmembrane</keyword>
<evidence type="ECO:0000313" key="3">
    <source>
        <dbReference type="EMBL" id="MDT0648894.1"/>
    </source>
</evidence>
<evidence type="ECO:0000256" key="2">
    <source>
        <dbReference type="SAM" id="Phobius"/>
    </source>
</evidence>
<sequence>MEEPAEKRNKSNSNPERDSENNFREERASRRSAASKKKIDKTSYRKHKNPVIRALSKTGYTVWIVVMAIGLLMAFIVSVALL</sequence>
<name>A0ABU3CRB4_9FLAO</name>
<organism evidence="3 4">
    <name type="scientific">Autumnicola edwardsiae</name>
    <dbReference type="NCBI Taxonomy" id="3075594"/>
    <lineage>
        <taxon>Bacteria</taxon>
        <taxon>Pseudomonadati</taxon>
        <taxon>Bacteroidota</taxon>
        <taxon>Flavobacteriia</taxon>
        <taxon>Flavobacteriales</taxon>
        <taxon>Flavobacteriaceae</taxon>
        <taxon>Autumnicola</taxon>
    </lineage>
</organism>
<reference evidence="3 4" key="1">
    <citation type="submission" date="2023-09" db="EMBL/GenBank/DDBJ databases">
        <authorList>
            <person name="Rey-Velasco X."/>
        </authorList>
    </citation>
    <scope>NUCLEOTIDE SEQUENCE [LARGE SCALE GENOMIC DNA]</scope>
    <source>
        <strain evidence="3 4">F297</strain>
    </source>
</reference>
<gene>
    <name evidence="3" type="ORF">RM529_01975</name>
</gene>
<keyword evidence="2" id="KW-0472">Membrane</keyword>